<gene>
    <name evidence="1" type="ORF">NNIBIDOC_00233</name>
</gene>
<proteinExistence type="predicted"/>
<geneLocation type="plasmid" evidence="1">
    <name>pSa1423-160k</name>
</geneLocation>
<organism evidence="1">
    <name type="scientific">Salmonella sp</name>
    <dbReference type="NCBI Taxonomy" id="599"/>
    <lineage>
        <taxon>Bacteria</taxon>
        <taxon>Pseudomonadati</taxon>
        <taxon>Pseudomonadota</taxon>
        <taxon>Gammaproteobacteria</taxon>
        <taxon>Enterobacterales</taxon>
        <taxon>Enterobacteriaceae</taxon>
        <taxon>Salmonella</taxon>
    </lineage>
</organism>
<name>A0A482EW93_SALSP</name>
<dbReference type="RefSeq" id="WP_225312304.1">
    <property type="nucleotide sequence ID" value="NZ_MK356558.1"/>
</dbReference>
<evidence type="ECO:0000313" key="1">
    <source>
        <dbReference type="EMBL" id="QBM91559.1"/>
    </source>
</evidence>
<keyword evidence="1" id="KW-0614">Plasmid</keyword>
<accession>A0A482EW93</accession>
<reference evidence="1" key="1">
    <citation type="submission" date="2019-01" db="EMBL/GenBank/DDBJ databases">
        <title>Salmonella strain 1423 plasmid sequences.</title>
        <authorList>
            <person name="Chen K."/>
            <person name="Chen S."/>
        </authorList>
    </citation>
    <scope>NUCLEOTIDE SEQUENCE</scope>
    <source>
        <strain evidence="1">Sa1423</strain>
        <plasmid evidence="1">pSa1423-160k</plasmid>
    </source>
</reference>
<dbReference type="EMBL" id="MK356558">
    <property type="protein sequence ID" value="QBM91559.1"/>
    <property type="molecule type" value="Genomic_DNA"/>
</dbReference>
<sequence length="59" mass="6303">MVGNGKVSAGLRKLIEIADIPELKKTLATANRFLILKAPTAGAAMITNNPVRSNNILWS</sequence>
<protein>
    <submittedName>
        <fullName evidence="1">Uncharacterized protein</fullName>
    </submittedName>
</protein>
<dbReference type="AlphaFoldDB" id="A0A482EW93"/>